<keyword evidence="9" id="KW-1185">Reference proteome</keyword>
<keyword evidence="5" id="KW-0998">Cell outer membrane</keyword>
<keyword evidence="4" id="KW-0472">Membrane</keyword>
<evidence type="ECO:0000259" key="6">
    <source>
        <dbReference type="Pfam" id="PF07980"/>
    </source>
</evidence>
<evidence type="ECO:0000313" key="8">
    <source>
        <dbReference type="EMBL" id="MCG2614962.1"/>
    </source>
</evidence>
<protein>
    <submittedName>
        <fullName evidence="8">RagB/SusD family nutrient uptake outer membrane protein</fullName>
    </submittedName>
</protein>
<feature type="domain" description="RagB/SusD" evidence="6">
    <location>
        <begin position="368"/>
        <end position="654"/>
    </location>
</feature>
<dbReference type="Pfam" id="PF07980">
    <property type="entry name" value="SusD_RagB"/>
    <property type="match status" value="1"/>
</dbReference>
<dbReference type="EMBL" id="JAKLTR010000006">
    <property type="protein sequence ID" value="MCG2614962.1"/>
    <property type="molecule type" value="Genomic_DNA"/>
</dbReference>
<comment type="caution">
    <text evidence="8">The sequence shown here is derived from an EMBL/GenBank/DDBJ whole genome shotgun (WGS) entry which is preliminary data.</text>
</comment>
<gene>
    <name evidence="8" type="ORF">LZZ85_11745</name>
</gene>
<comment type="similarity">
    <text evidence="2">Belongs to the SusD family.</text>
</comment>
<evidence type="ECO:0000259" key="7">
    <source>
        <dbReference type="Pfam" id="PF14322"/>
    </source>
</evidence>
<dbReference type="InterPro" id="IPR033985">
    <property type="entry name" value="SusD-like_N"/>
</dbReference>
<evidence type="ECO:0000256" key="4">
    <source>
        <dbReference type="ARBA" id="ARBA00023136"/>
    </source>
</evidence>
<feature type="domain" description="SusD-like N-terminal" evidence="7">
    <location>
        <begin position="118"/>
        <end position="219"/>
    </location>
</feature>
<keyword evidence="3" id="KW-0732">Signal</keyword>
<evidence type="ECO:0000313" key="9">
    <source>
        <dbReference type="Proteomes" id="UP001165367"/>
    </source>
</evidence>
<evidence type="ECO:0000256" key="5">
    <source>
        <dbReference type="ARBA" id="ARBA00023237"/>
    </source>
</evidence>
<dbReference type="SUPFAM" id="SSF48452">
    <property type="entry name" value="TPR-like"/>
    <property type="match status" value="1"/>
</dbReference>
<evidence type="ECO:0000256" key="3">
    <source>
        <dbReference type="ARBA" id="ARBA00022729"/>
    </source>
</evidence>
<dbReference type="InterPro" id="IPR011990">
    <property type="entry name" value="TPR-like_helical_dom_sf"/>
</dbReference>
<dbReference type="InterPro" id="IPR012944">
    <property type="entry name" value="SusD_RagB_dom"/>
</dbReference>
<evidence type="ECO:0000256" key="1">
    <source>
        <dbReference type="ARBA" id="ARBA00004442"/>
    </source>
</evidence>
<accession>A0ABS9KRJ6</accession>
<dbReference type="RefSeq" id="WP_237871864.1">
    <property type="nucleotide sequence ID" value="NZ_JAKLTR010000006.1"/>
</dbReference>
<reference evidence="8" key="1">
    <citation type="submission" date="2022-01" db="EMBL/GenBank/DDBJ databases">
        <authorList>
            <person name="Jo J.-H."/>
            <person name="Im W.-T."/>
        </authorList>
    </citation>
    <scope>NUCLEOTIDE SEQUENCE</scope>
    <source>
        <strain evidence="8">NA20</strain>
    </source>
</reference>
<dbReference type="Pfam" id="PF14322">
    <property type="entry name" value="SusD-like_3"/>
    <property type="match status" value="1"/>
</dbReference>
<comment type="subcellular location">
    <subcellularLocation>
        <location evidence="1">Cell outer membrane</location>
    </subcellularLocation>
</comment>
<evidence type="ECO:0000256" key="2">
    <source>
        <dbReference type="ARBA" id="ARBA00006275"/>
    </source>
</evidence>
<dbReference type="Gene3D" id="1.25.40.390">
    <property type="match status" value="1"/>
</dbReference>
<name>A0ABS9KRJ6_9BACT</name>
<dbReference type="Proteomes" id="UP001165367">
    <property type="component" value="Unassembled WGS sequence"/>
</dbReference>
<proteinExistence type="inferred from homology"/>
<organism evidence="8 9">
    <name type="scientific">Terrimonas ginsenosidimutans</name>
    <dbReference type="NCBI Taxonomy" id="2908004"/>
    <lineage>
        <taxon>Bacteria</taxon>
        <taxon>Pseudomonadati</taxon>
        <taxon>Bacteroidota</taxon>
        <taxon>Chitinophagia</taxon>
        <taxon>Chitinophagales</taxon>
        <taxon>Chitinophagaceae</taxon>
        <taxon>Terrimonas</taxon>
    </lineage>
</organism>
<sequence length="654" mass="74750">MKKSFMYLYKKIQQVRFLAATQIAATLLAAIVLFNSCKKEFLDIVPDNIPNIDHAFSNAIEAEKFLFTCFSFLPREGEPDSNPGFNAGDELWLYWEPVLDFYYKDPYRIARGQQNRSNVYMNYWNGFDGRSMWQGIRDCNIFLEKIGQVRDLDEIVRVRWIKEVTFLKAYYHWYLFRMYGPIPIVDQNLPVEVSVEQVKVKRQPVDSVVNYIAGLLDEAASGGEYEGLPSRILNQTDELGRITKVTALSIKARLLVTAASPLFNGNTDYRNLQNKDGQVLFNQTYDASKWQRAAEACRIAVQAAEAAGVKLYYQPAGSVVGQDPYTTIELSVRNAVSMRWNSELIWGSSVSSAFNIQLFACPQLDPTVFNAELKGQLAPTFKMAELFYTNNGVPISEDRTWDYANRFKTKTATATDSCIQNGYTTAALHFNREARFYADMGFDGSKWYMSNNASAKAPYNIQAKALQSAGKRNTRLYSITGYYTKKLVNTKLAFTTTNVSIERYAWPVMRLADLYLLYAEALNESGNSGAALPYLNQVRARAGLASVESAWSTFSNRPTKYTTISGLREIIQQERGIELAFEGSRFWDLRRWKTAQEKLNAPIYTWNITRETTEDYYQRILEFNQTFVAPRDYLWPLSEGELQINTNLVQNTGW</sequence>